<dbReference type="PANTHER" id="PTHR46494">
    <property type="entry name" value="CORA FAMILY METAL ION TRANSPORTER (EUROFUNG)"/>
    <property type="match status" value="1"/>
</dbReference>
<organism evidence="12 13">
    <name type="scientific">Falsiroseomonas frigidaquae</name>
    <dbReference type="NCBI Taxonomy" id="487318"/>
    <lineage>
        <taxon>Bacteria</taxon>
        <taxon>Pseudomonadati</taxon>
        <taxon>Pseudomonadota</taxon>
        <taxon>Alphaproteobacteria</taxon>
        <taxon>Acetobacterales</taxon>
        <taxon>Roseomonadaceae</taxon>
        <taxon>Falsiroseomonas</taxon>
    </lineage>
</organism>
<feature type="transmembrane region" description="Helical" evidence="11">
    <location>
        <begin position="266"/>
        <end position="288"/>
    </location>
</feature>
<evidence type="ECO:0000256" key="3">
    <source>
        <dbReference type="ARBA" id="ARBA00022448"/>
    </source>
</evidence>
<proteinExistence type="inferred from homology"/>
<sequence length="326" mass="34269">MPDSAANLPPCHGLIAAWRLGDAATPLTPPDVARMVEDGEGPLWLHLDLVDARARQFLLALPGLPAAARAALVEAEETTRVEVAAGALFGCLPDIHFDAEAQGAPPVGLLHFALSPGLLVTARRHPLRGVHLALETPRVTLPAEALGSVLRHAMLEFAQVIGLLARQMALIEDQLLRPDRNPPRDALATLRREALRLSRHLDPLAEALDDLAEDCPAPLAPLAAPLLLEARRSRAAARALAAVLERGRIAQDQAASRVAEETNRRLLVLSVISAAMLPASLVAGIFGMNVGGLPGVESPGGFAMALSLIAASVGGVLLALRLGRML</sequence>
<keyword evidence="4" id="KW-1003">Cell membrane</keyword>
<dbReference type="Pfam" id="PF01544">
    <property type="entry name" value="CorA"/>
    <property type="match status" value="1"/>
</dbReference>
<evidence type="ECO:0000256" key="1">
    <source>
        <dbReference type="ARBA" id="ARBA00004651"/>
    </source>
</evidence>
<keyword evidence="8 11" id="KW-1133">Transmembrane helix</keyword>
<evidence type="ECO:0000256" key="10">
    <source>
        <dbReference type="ARBA" id="ARBA00023136"/>
    </source>
</evidence>
<dbReference type="InterPro" id="IPR002523">
    <property type="entry name" value="MgTranspt_CorA/ZnTranspt_ZntB"/>
</dbReference>
<dbReference type="RefSeq" id="WP_168046073.1">
    <property type="nucleotide sequence ID" value="NZ_JAATJR010000001.1"/>
</dbReference>
<keyword evidence="5" id="KW-0997">Cell inner membrane</keyword>
<protein>
    <recommendedName>
        <fullName evidence="14">Magnesium transporter</fullName>
    </recommendedName>
</protein>
<accession>A0ABX1ESE4</accession>
<dbReference type="Proteomes" id="UP000765160">
    <property type="component" value="Unassembled WGS sequence"/>
</dbReference>
<dbReference type="SUPFAM" id="SSF144083">
    <property type="entry name" value="Magnesium transport protein CorA, transmembrane region"/>
    <property type="match status" value="1"/>
</dbReference>
<evidence type="ECO:0000256" key="9">
    <source>
        <dbReference type="ARBA" id="ARBA00023065"/>
    </source>
</evidence>
<evidence type="ECO:0008006" key="14">
    <source>
        <dbReference type="Google" id="ProtNLM"/>
    </source>
</evidence>
<evidence type="ECO:0000256" key="11">
    <source>
        <dbReference type="SAM" id="Phobius"/>
    </source>
</evidence>
<dbReference type="Gene3D" id="3.30.460.20">
    <property type="entry name" value="CorA soluble domain-like"/>
    <property type="match status" value="1"/>
</dbReference>
<dbReference type="Gene3D" id="1.20.58.340">
    <property type="entry name" value="Magnesium transport protein CorA, transmembrane region"/>
    <property type="match status" value="2"/>
</dbReference>
<comment type="subcellular location">
    <subcellularLocation>
        <location evidence="1">Cell membrane</location>
        <topology evidence="1">Multi-pass membrane protein</topology>
    </subcellularLocation>
</comment>
<evidence type="ECO:0000313" key="12">
    <source>
        <dbReference type="EMBL" id="NKE43223.1"/>
    </source>
</evidence>
<dbReference type="PANTHER" id="PTHR46494:SF3">
    <property type="entry name" value="ZINC TRANSPORT PROTEIN ZNTB"/>
    <property type="match status" value="1"/>
</dbReference>
<reference evidence="12 13" key="1">
    <citation type="submission" date="2020-03" db="EMBL/GenBank/DDBJ databases">
        <title>Roseomonas selenitidurans sp. nov. isolated from soil.</title>
        <authorList>
            <person name="Liu H."/>
        </authorList>
    </citation>
    <scope>NUCLEOTIDE SEQUENCE [LARGE SCALE GENOMIC DNA]</scope>
    <source>
        <strain evidence="12 13">JCM 15073</strain>
    </source>
</reference>
<comment type="caution">
    <text evidence="12">The sequence shown here is derived from an EMBL/GenBank/DDBJ whole genome shotgun (WGS) entry which is preliminary data.</text>
</comment>
<keyword evidence="13" id="KW-1185">Reference proteome</keyword>
<evidence type="ECO:0000256" key="5">
    <source>
        <dbReference type="ARBA" id="ARBA00022519"/>
    </source>
</evidence>
<keyword evidence="6 11" id="KW-0812">Transmembrane</keyword>
<evidence type="ECO:0000256" key="8">
    <source>
        <dbReference type="ARBA" id="ARBA00022989"/>
    </source>
</evidence>
<gene>
    <name evidence="12" type="ORF">HB662_00430</name>
</gene>
<dbReference type="SUPFAM" id="SSF143865">
    <property type="entry name" value="CorA soluble domain-like"/>
    <property type="match status" value="1"/>
</dbReference>
<keyword evidence="3" id="KW-0813">Transport</keyword>
<evidence type="ECO:0000256" key="4">
    <source>
        <dbReference type="ARBA" id="ARBA00022475"/>
    </source>
</evidence>
<evidence type="ECO:0000256" key="6">
    <source>
        <dbReference type="ARBA" id="ARBA00022692"/>
    </source>
</evidence>
<dbReference type="InterPro" id="IPR045863">
    <property type="entry name" value="CorA_TM1_TM2"/>
</dbReference>
<keyword evidence="10 11" id="KW-0472">Membrane</keyword>
<dbReference type="InterPro" id="IPR045861">
    <property type="entry name" value="CorA_cytoplasmic_dom"/>
</dbReference>
<evidence type="ECO:0000256" key="7">
    <source>
        <dbReference type="ARBA" id="ARBA00022833"/>
    </source>
</evidence>
<dbReference type="EMBL" id="JAAVTX010000001">
    <property type="protein sequence ID" value="NKE43223.1"/>
    <property type="molecule type" value="Genomic_DNA"/>
</dbReference>
<evidence type="ECO:0000313" key="13">
    <source>
        <dbReference type="Proteomes" id="UP000765160"/>
    </source>
</evidence>
<keyword evidence="9" id="KW-0406">Ion transport</keyword>
<keyword evidence="7" id="KW-0862">Zinc</keyword>
<comment type="similarity">
    <text evidence="2">Belongs to the CorA metal ion transporter (MIT) (TC 1.A.35) family.</text>
</comment>
<feature type="transmembrane region" description="Helical" evidence="11">
    <location>
        <begin position="300"/>
        <end position="320"/>
    </location>
</feature>
<evidence type="ECO:0000256" key="2">
    <source>
        <dbReference type="ARBA" id="ARBA00009765"/>
    </source>
</evidence>
<name>A0ABX1ESE4_9PROT</name>